<name>A0A7S4G5D0_9EUGL</name>
<gene>
    <name evidence="1" type="ORF">EGYM00163_LOCUS37096</name>
</gene>
<dbReference type="EMBL" id="HBJA01107364">
    <property type="protein sequence ID" value="CAE0825844.1"/>
    <property type="molecule type" value="Transcribed_RNA"/>
</dbReference>
<protein>
    <submittedName>
        <fullName evidence="1">Uncharacterized protein</fullName>
    </submittedName>
</protein>
<accession>A0A7S4G5D0</accession>
<organism evidence="1">
    <name type="scientific">Eutreptiella gymnastica</name>
    <dbReference type="NCBI Taxonomy" id="73025"/>
    <lineage>
        <taxon>Eukaryota</taxon>
        <taxon>Discoba</taxon>
        <taxon>Euglenozoa</taxon>
        <taxon>Euglenida</taxon>
        <taxon>Spirocuta</taxon>
        <taxon>Euglenophyceae</taxon>
        <taxon>Eutreptiales</taxon>
        <taxon>Eutreptiaceae</taxon>
        <taxon>Eutreptiella</taxon>
    </lineage>
</organism>
<proteinExistence type="predicted"/>
<reference evidence="1" key="1">
    <citation type="submission" date="2021-01" db="EMBL/GenBank/DDBJ databases">
        <authorList>
            <person name="Corre E."/>
            <person name="Pelletier E."/>
            <person name="Niang G."/>
            <person name="Scheremetjew M."/>
            <person name="Finn R."/>
            <person name="Kale V."/>
            <person name="Holt S."/>
            <person name="Cochrane G."/>
            <person name="Meng A."/>
            <person name="Brown T."/>
            <person name="Cohen L."/>
        </authorList>
    </citation>
    <scope>NUCLEOTIDE SEQUENCE</scope>
    <source>
        <strain evidence="1">CCMP1594</strain>
    </source>
</reference>
<evidence type="ECO:0000313" key="1">
    <source>
        <dbReference type="EMBL" id="CAE0825844.1"/>
    </source>
</evidence>
<dbReference type="AlphaFoldDB" id="A0A7S4G5D0"/>
<sequence>MVASPLRPCLFVGCLGLLRKQHNGLTNHLMPPFASPVPPKGGCVVRGHRTTGLDQYWSATDMFLEAHHPAPVVANAVHLESNGNLLRTNFAWKSGVRGSSARAGYVC</sequence>